<dbReference type="InterPro" id="IPR003594">
    <property type="entry name" value="HATPase_dom"/>
</dbReference>
<dbReference type="Proteomes" id="UP001500967">
    <property type="component" value="Unassembled WGS sequence"/>
</dbReference>
<organism evidence="13 14">
    <name type="scientific">Cryptosporangium japonicum</name>
    <dbReference type="NCBI Taxonomy" id="80872"/>
    <lineage>
        <taxon>Bacteria</taxon>
        <taxon>Bacillati</taxon>
        <taxon>Actinomycetota</taxon>
        <taxon>Actinomycetes</taxon>
        <taxon>Cryptosporangiales</taxon>
        <taxon>Cryptosporangiaceae</taxon>
        <taxon>Cryptosporangium</taxon>
    </lineage>
</organism>
<keyword evidence="8" id="KW-0902">Two-component regulatory system</keyword>
<evidence type="ECO:0000256" key="7">
    <source>
        <dbReference type="ARBA" id="ARBA00022840"/>
    </source>
</evidence>
<keyword evidence="4" id="KW-0808">Transferase</keyword>
<dbReference type="InterPro" id="IPR036890">
    <property type="entry name" value="HATPase_C_sf"/>
</dbReference>
<dbReference type="InterPro" id="IPR011712">
    <property type="entry name" value="Sig_transdc_His_kin_sub3_dim/P"/>
</dbReference>
<evidence type="ECO:0000256" key="2">
    <source>
        <dbReference type="ARBA" id="ARBA00012438"/>
    </source>
</evidence>
<keyword evidence="9" id="KW-0175">Coiled coil</keyword>
<keyword evidence="6" id="KW-0418">Kinase</keyword>
<evidence type="ECO:0000259" key="12">
    <source>
        <dbReference type="Pfam" id="PF07730"/>
    </source>
</evidence>
<dbReference type="CDD" id="cd16917">
    <property type="entry name" value="HATPase_UhpB-NarQ-NarX-like"/>
    <property type="match status" value="1"/>
</dbReference>
<dbReference type="Pfam" id="PF02518">
    <property type="entry name" value="HATPase_c"/>
    <property type="match status" value="1"/>
</dbReference>
<keyword evidence="3" id="KW-0597">Phosphoprotein</keyword>
<dbReference type="InterPro" id="IPR050482">
    <property type="entry name" value="Sensor_HK_TwoCompSys"/>
</dbReference>
<evidence type="ECO:0000256" key="3">
    <source>
        <dbReference type="ARBA" id="ARBA00022553"/>
    </source>
</evidence>
<evidence type="ECO:0000256" key="4">
    <source>
        <dbReference type="ARBA" id="ARBA00022679"/>
    </source>
</evidence>
<dbReference type="Gene3D" id="3.30.565.10">
    <property type="entry name" value="Histidine kinase-like ATPase, C-terminal domain"/>
    <property type="match status" value="1"/>
</dbReference>
<evidence type="ECO:0000313" key="14">
    <source>
        <dbReference type="Proteomes" id="UP001500967"/>
    </source>
</evidence>
<feature type="transmembrane region" description="Helical" evidence="10">
    <location>
        <begin position="20"/>
        <end position="37"/>
    </location>
</feature>
<dbReference type="SUPFAM" id="SSF55874">
    <property type="entry name" value="ATPase domain of HSP90 chaperone/DNA topoisomerase II/histidine kinase"/>
    <property type="match status" value="1"/>
</dbReference>
<keyword evidence="10" id="KW-1133">Transmembrane helix</keyword>
<keyword evidence="10" id="KW-0812">Transmembrane</keyword>
<evidence type="ECO:0000259" key="11">
    <source>
        <dbReference type="Pfam" id="PF02518"/>
    </source>
</evidence>
<dbReference type="PANTHER" id="PTHR24421:SF10">
    <property type="entry name" value="NITRATE_NITRITE SENSOR PROTEIN NARQ"/>
    <property type="match status" value="1"/>
</dbReference>
<gene>
    <name evidence="13" type="ORF">GCM10009539_70450</name>
</gene>
<evidence type="ECO:0000313" key="13">
    <source>
        <dbReference type="EMBL" id="GAA0272931.1"/>
    </source>
</evidence>
<dbReference type="EMBL" id="BAAAGX010000032">
    <property type="protein sequence ID" value="GAA0272931.1"/>
    <property type="molecule type" value="Genomic_DNA"/>
</dbReference>
<evidence type="ECO:0000256" key="10">
    <source>
        <dbReference type="SAM" id="Phobius"/>
    </source>
</evidence>
<comment type="catalytic activity">
    <reaction evidence="1">
        <text>ATP + protein L-histidine = ADP + protein N-phospho-L-histidine.</text>
        <dbReference type="EC" id="2.7.13.3"/>
    </reaction>
</comment>
<name>A0ABN0V336_9ACTN</name>
<accession>A0ABN0V336</accession>
<protein>
    <recommendedName>
        <fullName evidence="2">histidine kinase</fullName>
        <ecNumber evidence="2">2.7.13.3</ecNumber>
    </recommendedName>
</protein>
<dbReference type="Pfam" id="PF07730">
    <property type="entry name" value="HisKA_3"/>
    <property type="match status" value="1"/>
</dbReference>
<evidence type="ECO:0000256" key="5">
    <source>
        <dbReference type="ARBA" id="ARBA00022741"/>
    </source>
</evidence>
<evidence type="ECO:0000256" key="6">
    <source>
        <dbReference type="ARBA" id="ARBA00022777"/>
    </source>
</evidence>
<dbReference type="EC" id="2.7.13.3" evidence="2"/>
<reference evidence="13 14" key="1">
    <citation type="journal article" date="2019" name="Int. J. Syst. Evol. Microbiol.">
        <title>The Global Catalogue of Microorganisms (GCM) 10K type strain sequencing project: providing services to taxonomists for standard genome sequencing and annotation.</title>
        <authorList>
            <consortium name="The Broad Institute Genomics Platform"/>
            <consortium name="The Broad Institute Genome Sequencing Center for Infectious Disease"/>
            <person name="Wu L."/>
            <person name="Ma J."/>
        </authorList>
    </citation>
    <scope>NUCLEOTIDE SEQUENCE [LARGE SCALE GENOMIC DNA]</scope>
    <source>
        <strain evidence="13 14">JCM 10425</strain>
    </source>
</reference>
<evidence type="ECO:0000256" key="8">
    <source>
        <dbReference type="ARBA" id="ARBA00023012"/>
    </source>
</evidence>
<feature type="coiled-coil region" evidence="9">
    <location>
        <begin position="139"/>
        <end position="167"/>
    </location>
</feature>
<comment type="caution">
    <text evidence="13">The sequence shown here is derived from an EMBL/GenBank/DDBJ whole genome shotgun (WGS) entry which is preliminary data.</text>
</comment>
<feature type="domain" description="Histidine kinase/HSP90-like ATPase" evidence="11">
    <location>
        <begin position="268"/>
        <end position="355"/>
    </location>
</feature>
<feature type="transmembrane region" description="Helical" evidence="10">
    <location>
        <begin position="44"/>
        <end position="60"/>
    </location>
</feature>
<evidence type="ECO:0000256" key="9">
    <source>
        <dbReference type="SAM" id="Coils"/>
    </source>
</evidence>
<feature type="domain" description="Signal transduction histidine kinase subgroup 3 dimerisation and phosphoacceptor" evidence="12">
    <location>
        <begin position="165"/>
        <end position="230"/>
    </location>
</feature>
<dbReference type="PANTHER" id="PTHR24421">
    <property type="entry name" value="NITRATE/NITRITE SENSOR PROTEIN NARX-RELATED"/>
    <property type="match status" value="1"/>
</dbReference>
<dbReference type="Gene3D" id="1.20.5.1930">
    <property type="match status" value="1"/>
</dbReference>
<sequence length="360" mass="37228">MASFVVFTGPIVVGATEGIGPTWAIVVLGLLAAAPLAVRRRAPVAVLATVAAALVVAAATGVRFTLFVSNGGPALALAAFTVAERMPKRVAMIAAGVAVAAVSAAEVASIGRHPGVTQDAIQLVTAVPAALLGYALAVRRRWDEQLREREEQRAREEERRIRAEERLRVSADVHDIVSSTLSMIAVRSGVARVVLEQQPDEARVALSTIESASRAALDELRTVLHALRESSVAPSAPTLADLPELVATADCDATLTRSPPVGVPPLVEESAYRVVQEALTNVAKHAGRVPTRVEVTCADGILSVSVVNGAGRPGAPGDAGFGLVGMRERVALLDGTLDAGPRPDGGFAVVARFPVGTGRG</sequence>
<keyword evidence="10" id="KW-0472">Membrane</keyword>
<keyword evidence="7" id="KW-0067">ATP-binding</keyword>
<keyword evidence="14" id="KW-1185">Reference proteome</keyword>
<evidence type="ECO:0000256" key="1">
    <source>
        <dbReference type="ARBA" id="ARBA00000085"/>
    </source>
</evidence>
<keyword evidence="5" id="KW-0547">Nucleotide-binding</keyword>
<proteinExistence type="predicted"/>